<dbReference type="PANTHER" id="PTHR48218">
    <property type="entry name" value="F-BOX DOMAIN CONTAINING PROTEIN"/>
    <property type="match status" value="1"/>
</dbReference>
<dbReference type="EMBL" id="JAVYJV010000012">
    <property type="protein sequence ID" value="KAK4356913.1"/>
    <property type="molecule type" value="Genomic_DNA"/>
</dbReference>
<comment type="caution">
    <text evidence="2">The sequence shown here is derived from an EMBL/GenBank/DDBJ whole genome shotgun (WGS) entry which is preliminary data.</text>
</comment>
<reference evidence="2" key="1">
    <citation type="submission" date="2023-12" db="EMBL/GenBank/DDBJ databases">
        <title>Genome assembly of Anisodus tanguticus.</title>
        <authorList>
            <person name="Wang Y.-J."/>
        </authorList>
    </citation>
    <scope>NUCLEOTIDE SEQUENCE</scope>
    <source>
        <strain evidence="2">KB-2021</strain>
        <tissue evidence="2">Leaf</tissue>
    </source>
</reference>
<feature type="region of interest" description="Disordered" evidence="1">
    <location>
        <begin position="1"/>
        <end position="37"/>
    </location>
</feature>
<evidence type="ECO:0000313" key="3">
    <source>
        <dbReference type="Proteomes" id="UP001291623"/>
    </source>
</evidence>
<organism evidence="2 3">
    <name type="scientific">Anisodus tanguticus</name>
    <dbReference type="NCBI Taxonomy" id="243964"/>
    <lineage>
        <taxon>Eukaryota</taxon>
        <taxon>Viridiplantae</taxon>
        <taxon>Streptophyta</taxon>
        <taxon>Embryophyta</taxon>
        <taxon>Tracheophyta</taxon>
        <taxon>Spermatophyta</taxon>
        <taxon>Magnoliopsida</taxon>
        <taxon>eudicotyledons</taxon>
        <taxon>Gunneridae</taxon>
        <taxon>Pentapetalae</taxon>
        <taxon>asterids</taxon>
        <taxon>lamiids</taxon>
        <taxon>Solanales</taxon>
        <taxon>Solanaceae</taxon>
        <taxon>Solanoideae</taxon>
        <taxon>Hyoscyameae</taxon>
        <taxon>Anisodus</taxon>
    </lineage>
</organism>
<dbReference type="PANTHER" id="PTHR48218:SF3">
    <property type="entry name" value="OS07G0170800 PROTEIN"/>
    <property type="match status" value="1"/>
</dbReference>
<dbReference type="InterPro" id="IPR036047">
    <property type="entry name" value="F-box-like_dom_sf"/>
</dbReference>
<evidence type="ECO:0008006" key="4">
    <source>
        <dbReference type="Google" id="ProtNLM"/>
    </source>
</evidence>
<evidence type="ECO:0000313" key="2">
    <source>
        <dbReference type="EMBL" id="KAK4356913.1"/>
    </source>
</evidence>
<protein>
    <recommendedName>
        <fullName evidence="4">F-box domain-containing protein</fullName>
    </recommendedName>
</protein>
<feature type="compositionally biased region" description="Basic and acidic residues" evidence="1">
    <location>
        <begin position="1"/>
        <end position="13"/>
    </location>
</feature>
<sequence length="433" mass="47704">MTEARNSEFDHPKNTTRSTEDGFSGSPTFGDEDGFSGLLPFSGIEDGLCSYGDKDDKDVILKDDKGGILEDGCSGLPSNGDEDAKGGILEDAKGGILEDDKGGILEDGLSGLCSHGAEGDKGVILEDGFCSYGAEDDKGGIFKDGLSGLPSFGDEGDKGGILEDGVAEKVKKKQRICETGRFRDPLVVLGSDVMLMILNCVDAPSVALSLLVSRGWHAIASCDKIWSSKEVETLNSRGFAFWSGLLPGACLVQLSLLCGLRAITQERVYPCEELWHGKAHLPRVAKFDRLSKLAAYSLSMMDGKRKRVRKEDLCDHVWEFHFTEAAPEYWRMLDPYWNGTGPPLRRYFLPDGSQTAEPHDKIWGGHESCYSIVTGLLADGKMRKHYVRINRWLPMYVTRNEDWSWEISNNLCIYRSIPDADKEDGTGPLFLLH</sequence>
<dbReference type="AlphaFoldDB" id="A0AAE1RTZ1"/>
<dbReference type="CDD" id="cd09917">
    <property type="entry name" value="F-box_SF"/>
    <property type="match status" value="1"/>
</dbReference>
<evidence type="ECO:0000256" key="1">
    <source>
        <dbReference type="SAM" id="MobiDB-lite"/>
    </source>
</evidence>
<gene>
    <name evidence="2" type="ORF">RND71_022523</name>
</gene>
<dbReference type="SUPFAM" id="SSF81383">
    <property type="entry name" value="F-box domain"/>
    <property type="match status" value="1"/>
</dbReference>
<dbReference type="Gene3D" id="1.20.1280.50">
    <property type="match status" value="1"/>
</dbReference>
<accession>A0AAE1RTZ1</accession>
<name>A0AAE1RTZ1_9SOLA</name>
<proteinExistence type="predicted"/>
<dbReference type="Proteomes" id="UP001291623">
    <property type="component" value="Unassembled WGS sequence"/>
</dbReference>
<keyword evidence="3" id="KW-1185">Reference proteome</keyword>